<dbReference type="InterPro" id="IPR006186">
    <property type="entry name" value="Ser/Thr-sp_prot-phosphatase"/>
</dbReference>
<dbReference type="STRING" id="103827.A0A3P7KM42"/>
<name>A0A3P7KM42_THECL</name>
<dbReference type="Gene3D" id="3.60.21.10">
    <property type="match status" value="1"/>
</dbReference>
<evidence type="ECO:0000256" key="8">
    <source>
        <dbReference type="ARBA" id="ARBA00047761"/>
    </source>
</evidence>
<proteinExistence type="inferred from homology"/>
<dbReference type="SMART" id="SM00156">
    <property type="entry name" value="PP2Ac"/>
    <property type="match status" value="1"/>
</dbReference>
<dbReference type="Pfam" id="PF00149">
    <property type="entry name" value="Metallophos"/>
    <property type="match status" value="1"/>
</dbReference>
<evidence type="ECO:0000256" key="6">
    <source>
        <dbReference type="ARBA" id="ARBA00022837"/>
    </source>
</evidence>
<dbReference type="GO" id="GO:0030145">
    <property type="term" value="F:manganese ion binding"/>
    <property type="evidence" value="ECO:0007669"/>
    <property type="project" value="InterPro"/>
</dbReference>
<keyword evidence="6" id="KW-0106">Calcium</keyword>
<dbReference type="PROSITE" id="PS00018">
    <property type="entry name" value="EF_HAND_1"/>
    <property type="match status" value="1"/>
</dbReference>
<evidence type="ECO:0000259" key="11">
    <source>
        <dbReference type="PROSITE" id="PS50222"/>
    </source>
</evidence>
<dbReference type="SUPFAM" id="SSF56300">
    <property type="entry name" value="Metallo-dependent phosphatases"/>
    <property type="match status" value="1"/>
</dbReference>
<dbReference type="InterPro" id="IPR013235">
    <property type="entry name" value="PPP_dom"/>
</dbReference>
<dbReference type="Pfam" id="PF08321">
    <property type="entry name" value="PPP5"/>
    <property type="match status" value="1"/>
</dbReference>
<dbReference type="InterPro" id="IPR002048">
    <property type="entry name" value="EF_hand_dom"/>
</dbReference>
<reference evidence="12 13" key="1">
    <citation type="submission" date="2018-11" db="EMBL/GenBank/DDBJ databases">
        <authorList>
            <consortium name="Pathogen Informatics"/>
        </authorList>
    </citation>
    <scope>NUCLEOTIDE SEQUENCE [LARGE SCALE GENOMIC DNA]</scope>
</reference>
<dbReference type="EC" id="3.1.3.16" evidence="10"/>
<dbReference type="InterPro" id="IPR004843">
    <property type="entry name" value="Calcineurin-like_PHP"/>
</dbReference>
<dbReference type="InterPro" id="IPR011992">
    <property type="entry name" value="EF-hand-dom_pair"/>
</dbReference>
<evidence type="ECO:0000256" key="3">
    <source>
        <dbReference type="ARBA" id="ARBA00022723"/>
    </source>
</evidence>
<keyword evidence="13" id="KW-1185">Reference proteome</keyword>
<dbReference type="CDD" id="cd00051">
    <property type="entry name" value="EFh"/>
    <property type="match status" value="1"/>
</dbReference>
<sequence length="629" mass="72168">MNKRNSSFFRSLSLSDTWKTIKSAILIQNWYRRCLARLEARRRTTWSIFTALEYVGEQDQLKLHDFFSNIIDALTENSDSIIGSTSLMQASEAKYERKLLQMTQPELFKVEKTYKGPVLSFPLKKIHVERMIESFKNNKVIMHIRYILLILREARRIFKTLPTVIQISTSLSKQITICGDLHGKFDDLIIILYKNGYPSIENPYLFNGDFVDRGPQSIEVFVVLCALMILNPTSVILNRGNHEDHIMNLRYGFTKELITKYKDSSSALLKLLEDVFSWLPLATVIDNKIFVTHGGISKDTNLDDLSSLPRHRYRSVLRPPLFSKVGKSKSEDSKEWKQLVDVLWSDPKAHLGCSSNAFRGGGSYFGPDITQKFLEKHHLETIVRSHECKYEGYEWTHNNKVLTIFSASNYYEIGSNRGAYVKFIGVDHQPHFVQYQASKAHQRAVAAKERIDRVEQSAIENLRAQLCALNNELQQEYASADPENTGKISVHKWCSCVEKVSRLKLPWHALVARLTTLTDDGKNVMYKQSPAAVQFQGGKKGTAQEKCDIVETLYKHKSTLETLFRFMDKVDNSGLVSPDQFLDTCKILGQYTRSPLEETNLEQIAESIDFNKDGYIDLNELLEAFRLVD</sequence>
<evidence type="ECO:0000256" key="4">
    <source>
        <dbReference type="ARBA" id="ARBA00022737"/>
    </source>
</evidence>
<dbReference type="InterPro" id="IPR051134">
    <property type="entry name" value="PPP_phosphatase"/>
</dbReference>
<evidence type="ECO:0000313" key="13">
    <source>
        <dbReference type="Proteomes" id="UP000276776"/>
    </source>
</evidence>
<comment type="similarity">
    <text evidence="2 10">Belongs to the PPP phosphatase family.</text>
</comment>
<dbReference type="AlphaFoldDB" id="A0A3P7KM42"/>
<dbReference type="PROSITE" id="PS00125">
    <property type="entry name" value="SER_THR_PHOSPHATASE"/>
    <property type="match status" value="1"/>
</dbReference>
<evidence type="ECO:0000256" key="9">
    <source>
        <dbReference type="ARBA" id="ARBA00048336"/>
    </source>
</evidence>
<dbReference type="SUPFAM" id="SSF47473">
    <property type="entry name" value="EF-hand"/>
    <property type="match status" value="1"/>
</dbReference>
<dbReference type="GO" id="GO:0050906">
    <property type="term" value="P:detection of stimulus involved in sensory perception"/>
    <property type="evidence" value="ECO:0007669"/>
    <property type="project" value="InterPro"/>
</dbReference>
<evidence type="ECO:0000313" key="12">
    <source>
        <dbReference type="EMBL" id="VDM98317.1"/>
    </source>
</evidence>
<dbReference type="OrthoDB" id="442428at2759"/>
<dbReference type="InterPro" id="IPR018247">
    <property type="entry name" value="EF_Hand_1_Ca_BS"/>
</dbReference>
<evidence type="ECO:0000256" key="7">
    <source>
        <dbReference type="ARBA" id="ARBA00023211"/>
    </source>
</evidence>
<accession>A0A3P7KM42</accession>
<comment type="catalytic activity">
    <reaction evidence="9 10">
        <text>O-phospho-L-threonyl-[protein] + H2O = L-threonyl-[protein] + phosphate</text>
        <dbReference type="Rhea" id="RHEA:47004"/>
        <dbReference type="Rhea" id="RHEA-COMP:11060"/>
        <dbReference type="Rhea" id="RHEA-COMP:11605"/>
        <dbReference type="ChEBI" id="CHEBI:15377"/>
        <dbReference type="ChEBI" id="CHEBI:30013"/>
        <dbReference type="ChEBI" id="CHEBI:43474"/>
        <dbReference type="ChEBI" id="CHEBI:61977"/>
        <dbReference type="EC" id="3.1.3.16"/>
    </reaction>
</comment>
<dbReference type="PANTHER" id="PTHR45668:SF3">
    <property type="entry name" value="SERINE_THREONINE-PROTEIN PHOSPHATASE RDGC"/>
    <property type="match status" value="1"/>
</dbReference>
<feature type="domain" description="EF-hand" evidence="11">
    <location>
        <begin position="596"/>
        <end position="629"/>
    </location>
</feature>
<dbReference type="Proteomes" id="UP000276776">
    <property type="component" value="Unassembled WGS sequence"/>
</dbReference>
<dbReference type="GO" id="GO:0004722">
    <property type="term" value="F:protein serine/threonine phosphatase activity"/>
    <property type="evidence" value="ECO:0007669"/>
    <property type="project" value="UniProtKB-EC"/>
</dbReference>
<dbReference type="PANTHER" id="PTHR45668">
    <property type="entry name" value="SERINE/THREONINE-PROTEIN PHOSPHATASE 5-RELATED"/>
    <property type="match status" value="1"/>
</dbReference>
<comment type="cofactor">
    <cofactor evidence="1">
        <name>Mn(2+)</name>
        <dbReference type="ChEBI" id="CHEBI:29035"/>
    </cofactor>
</comment>
<dbReference type="InterPro" id="IPR012008">
    <property type="entry name" value="Ser/Thr-Pase_EF-hand_contain"/>
</dbReference>
<protein>
    <recommendedName>
        <fullName evidence="10">Serine/threonine-protein phosphatase</fullName>
        <ecNumber evidence="10">3.1.3.16</ecNumber>
    </recommendedName>
</protein>
<evidence type="ECO:0000256" key="1">
    <source>
        <dbReference type="ARBA" id="ARBA00001936"/>
    </source>
</evidence>
<gene>
    <name evidence="12" type="ORF">TCLT_LOCUS2387</name>
</gene>
<keyword evidence="4" id="KW-0677">Repeat</keyword>
<organism evidence="12 13">
    <name type="scientific">Thelazia callipaeda</name>
    <name type="common">Oriental eyeworm</name>
    <name type="synonym">Parasitic nematode</name>
    <dbReference type="NCBI Taxonomy" id="103827"/>
    <lineage>
        <taxon>Eukaryota</taxon>
        <taxon>Metazoa</taxon>
        <taxon>Ecdysozoa</taxon>
        <taxon>Nematoda</taxon>
        <taxon>Chromadorea</taxon>
        <taxon>Rhabditida</taxon>
        <taxon>Spirurina</taxon>
        <taxon>Spiruromorpha</taxon>
        <taxon>Thelazioidea</taxon>
        <taxon>Thelaziidae</taxon>
        <taxon>Thelazia</taxon>
    </lineage>
</organism>
<dbReference type="InterPro" id="IPR029052">
    <property type="entry name" value="Metallo-depent_PP-like"/>
</dbReference>
<keyword evidence="3" id="KW-0479">Metal-binding</keyword>
<evidence type="ECO:0000256" key="5">
    <source>
        <dbReference type="ARBA" id="ARBA00022801"/>
    </source>
</evidence>
<comment type="catalytic activity">
    <reaction evidence="8">
        <text>O-phospho-L-seryl-[protein] + H2O = L-seryl-[protein] + phosphate</text>
        <dbReference type="Rhea" id="RHEA:20629"/>
        <dbReference type="Rhea" id="RHEA-COMP:9863"/>
        <dbReference type="Rhea" id="RHEA-COMP:11604"/>
        <dbReference type="ChEBI" id="CHEBI:15377"/>
        <dbReference type="ChEBI" id="CHEBI:29999"/>
        <dbReference type="ChEBI" id="CHEBI:43474"/>
        <dbReference type="ChEBI" id="CHEBI:83421"/>
        <dbReference type="EC" id="3.1.3.16"/>
    </reaction>
</comment>
<dbReference type="Gene3D" id="1.10.238.10">
    <property type="entry name" value="EF-hand"/>
    <property type="match status" value="1"/>
</dbReference>
<dbReference type="PRINTS" id="PR00114">
    <property type="entry name" value="STPHPHTASE"/>
</dbReference>
<keyword evidence="5 10" id="KW-0378">Hydrolase</keyword>
<dbReference type="GO" id="GO:0005506">
    <property type="term" value="F:iron ion binding"/>
    <property type="evidence" value="ECO:0007669"/>
    <property type="project" value="InterPro"/>
</dbReference>
<evidence type="ECO:0000256" key="10">
    <source>
        <dbReference type="RuleBase" id="RU004273"/>
    </source>
</evidence>
<dbReference type="SMART" id="SM00054">
    <property type="entry name" value="EFh"/>
    <property type="match status" value="2"/>
</dbReference>
<keyword evidence="7" id="KW-0464">Manganese</keyword>
<dbReference type="PROSITE" id="PS50222">
    <property type="entry name" value="EF_HAND_2"/>
    <property type="match status" value="1"/>
</dbReference>
<evidence type="ECO:0000256" key="2">
    <source>
        <dbReference type="ARBA" id="ARBA00008294"/>
    </source>
</evidence>
<dbReference type="PIRSF" id="PIRSF000912">
    <property type="entry name" value="PPEF"/>
    <property type="match status" value="1"/>
</dbReference>
<dbReference type="EMBL" id="UYYF01000479">
    <property type="protein sequence ID" value="VDM98317.1"/>
    <property type="molecule type" value="Genomic_DNA"/>
</dbReference>
<dbReference type="GO" id="GO:0005509">
    <property type="term" value="F:calcium ion binding"/>
    <property type="evidence" value="ECO:0007669"/>
    <property type="project" value="InterPro"/>
</dbReference>